<accession>A0A1B9A0V0</accession>
<reference evidence="1 2" key="1">
    <citation type="submission" date="2016-07" db="EMBL/GenBank/DDBJ databases">
        <authorList>
            <person name="Jeong J.-J."/>
            <person name="Kim D.W."/>
            <person name="Sang M.K."/>
            <person name="Choi I.-G."/>
            <person name="Kim K.D."/>
        </authorList>
    </citation>
    <scope>NUCLEOTIDE SEQUENCE [LARGE SCALE GENOMIC DNA]</scope>
    <source>
        <strain evidence="1 2">UTM-3</strain>
    </source>
</reference>
<gene>
    <name evidence="1" type="ORF">BBI01_03120</name>
</gene>
<dbReference type="RefSeq" id="WP_065393209.1">
    <property type="nucleotide sequence ID" value="NZ_MAYH01000001.1"/>
</dbReference>
<proteinExistence type="predicted"/>
<dbReference type="InterPro" id="IPR046233">
    <property type="entry name" value="DUF6266"/>
</dbReference>
<dbReference type="EMBL" id="MAYH01000001">
    <property type="protein sequence ID" value="OCA77459.1"/>
    <property type="molecule type" value="Genomic_DNA"/>
</dbReference>
<comment type="caution">
    <text evidence="1">The sequence shown here is derived from an EMBL/GenBank/DDBJ whole genome shotgun (WGS) entry which is preliminary data.</text>
</comment>
<dbReference type="OrthoDB" id="821958at2"/>
<keyword evidence="2" id="KW-1185">Reference proteome</keyword>
<dbReference type="Pfam" id="PF19781">
    <property type="entry name" value="DUF6266"/>
    <property type="match status" value="1"/>
</dbReference>
<protein>
    <submittedName>
        <fullName evidence="1">Uncharacterized protein</fullName>
    </submittedName>
</protein>
<dbReference type="Proteomes" id="UP000092651">
    <property type="component" value="Unassembled WGS sequence"/>
</dbReference>
<name>A0A1B9A0V0_9FLAO</name>
<evidence type="ECO:0000313" key="1">
    <source>
        <dbReference type="EMBL" id="OCA77459.1"/>
    </source>
</evidence>
<organism evidence="1 2">
    <name type="scientific">Chryseobacterium artocarpi</name>
    <dbReference type="NCBI Taxonomy" id="1414727"/>
    <lineage>
        <taxon>Bacteria</taxon>
        <taxon>Pseudomonadati</taxon>
        <taxon>Bacteroidota</taxon>
        <taxon>Flavobacteriia</taxon>
        <taxon>Flavobacteriales</taxon>
        <taxon>Weeksellaceae</taxon>
        <taxon>Chryseobacterium group</taxon>
        <taxon>Chryseobacterium</taxon>
    </lineage>
</organism>
<evidence type="ECO:0000313" key="2">
    <source>
        <dbReference type="Proteomes" id="UP000092651"/>
    </source>
</evidence>
<sequence>MARITKGILGGFSGKVGTIVGANWRGKDIIRSVPTPSNRPPSEKQMLQQTKFKLVIGFLRPLGFIQKKYFGVNSGSKSRINLAVSYTISEAVQMVADAPELIYNKVLITKGDLTGFQNVVAVPQAGNKIKLTWEDNSVQGNAKGTDKVTVICYSKELDSFAIFETVADRSALTTEVTLPAYYATKDMQVWAYLNALDESIVCNSSYLGTLKLI</sequence>
<dbReference type="AlphaFoldDB" id="A0A1B9A0V0"/>